<reference evidence="7" key="2">
    <citation type="journal article" date="2021" name="Microbiome">
        <title>Successional dynamics and alternative stable states in a saline activated sludge microbial community over 9 years.</title>
        <authorList>
            <person name="Wang Y."/>
            <person name="Ye J."/>
            <person name="Ju F."/>
            <person name="Liu L."/>
            <person name="Boyd J.A."/>
            <person name="Deng Y."/>
            <person name="Parks D.H."/>
            <person name="Jiang X."/>
            <person name="Yin X."/>
            <person name="Woodcroft B.J."/>
            <person name="Tyson G.W."/>
            <person name="Hugenholtz P."/>
            <person name="Polz M.F."/>
            <person name="Zhang T."/>
        </authorList>
    </citation>
    <scope>NUCLEOTIDE SEQUENCE</scope>
    <source>
        <strain evidence="7">HKST-UBA02</strain>
    </source>
</reference>
<accession>A0A956NI47</accession>
<keyword evidence="4" id="KW-0456">Lyase</keyword>
<evidence type="ECO:0000313" key="8">
    <source>
        <dbReference type="Proteomes" id="UP000739538"/>
    </source>
</evidence>
<comment type="caution">
    <text evidence="7">The sequence shown here is derived from an EMBL/GenBank/DDBJ whole genome shotgun (WGS) entry which is preliminary data.</text>
</comment>
<dbReference type="InterPro" id="IPR015422">
    <property type="entry name" value="PyrdxlP-dep_Trfase_small"/>
</dbReference>
<dbReference type="NCBIfam" id="NF009709">
    <property type="entry name" value="PRK13238.1"/>
    <property type="match status" value="1"/>
</dbReference>
<dbReference type="Proteomes" id="UP000739538">
    <property type="component" value="Unassembled WGS sequence"/>
</dbReference>
<name>A0A956NI47_UNCEI</name>
<comment type="similarity">
    <text evidence="2">Belongs to the beta-eliminating lyase family.</text>
</comment>
<gene>
    <name evidence="7" type="ORF">KDA27_25210</name>
</gene>
<evidence type="ECO:0000256" key="1">
    <source>
        <dbReference type="ARBA" id="ARBA00001933"/>
    </source>
</evidence>
<evidence type="ECO:0000256" key="2">
    <source>
        <dbReference type="ARBA" id="ARBA00009721"/>
    </source>
</evidence>
<feature type="modified residue" description="N6-(pyridoxal phosphate)lysine" evidence="5">
    <location>
        <position position="256"/>
    </location>
</feature>
<evidence type="ECO:0000313" key="7">
    <source>
        <dbReference type="EMBL" id="MCA9759117.1"/>
    </source>
</evidence>
<protein>
    <submittedName>
        <fullName evidence="7">Tryptophanase</fullName>
    </submittedName>
</protein>
<dbReference type="InterPro" id="IPR015421">
    <property type="entry name" value="PyrdxlP-dep_Trfase_major"/>
</dbReference>
<organism evidence="7 8">
    <name type="scientific">Eiseniibacteriota bacterium</name>
    <dbReference type="NCBI Taxonomy" id="2212470"/>
    <lineage>
        <taxon>Bacteria</taxon>
        <taxon>Candidatus Eiseniibacteriota</taxon>
    </lineage>
</organism>
<evidence type="ECO:0000256" key="4">
    <source>
        <dbReference type="ARBA" id="ARBA00023239"/>
    </source>
</evidence>
<dbReference type="EMBL" id="JAGQHS010000267">
    <property type="protein sequence ID" value="MCA9759117.1"/>
    <property type="molecule type" value="Genomic_DNA"/>
</dbReference>
<dbReference type="PANTHER" id="PTHR32325:SF4">
    <property type="entry name" value="TRYPTOPHANASE"/>
    <property type="match status" value="1"/>
</dbReference>
<dbReference type="Pfam" id="PF01212">
    <property type="entry name" value="Beta_elim_lyase"/>
    <property type="match status" value="1"/>
</dbReference>
<dbReference type="InterPro" id="IPR018176">
    <property type="entry name" value="Tryptophanase_CS"/>
</dbReference>
<evidence type="ECO:0000259" key="6">
    <source>
        <dbReference type="Pfam" id="PF01212"/>
    </source>
</evidence>
<dbReference type="InterPro" id="IPR001597">
    <property type="entry name" value="ArAA_b-elim_lyase/Thr_aldolase"/>
</dbReference>
<dbReference type="InterPro" id="IPR015424">
    <property type="entry name" value="PyrdxlP-dep_Trfase"/>
</dbReference>
<dbReference type="SUPFAM" id="SSF53383">
    <property type="entry name" value="PLP-dependent transferases"/>
    <property type="match status" value="1"/>
</dbReference>
<dbReference type="PIRSF" id="PIRSF001386">
    <property type="entry name" value="Trpase"/>
    <property type="match status" value="1"/>
</dbReference>
<evidence type="ECO:0000256" key="3">
    <source>
        <dbReference type="ARBA" id="ARBA00022898"/>
    </source>
</evidence>
<proteinExistence type="inferred from homology"/>
<dbReference type="AlphaFoldDB" id="A0A956NI47"/>
<evidence type="ECO:0000256" key="5">
    <source>
        <dbReference type="PIRSR" id="PIRSR611166-50"/>
    </source>
</evidence>
<sequence length="462" mass="51264">MKTIIEPFRIKSVEPIRMTTRPERERCLDEAGHNLFLLHADDVLIDLLTDSGTSSMSAMQWSAMMKGDESYAGSPSYFEFEREVQKITGFKHVIPTHQGRAAEKILFTVLHKPGSVYLGNTHFDTTRANIEFTGAKAFDLPIPEGLVPSQKHPFKGNIDLVRLEKALDEHGDKVRAVIVTVTNNSGGGQPVSMENIKKASALAKEHGVLFVLDSCRFAENAWFIKQREDGYKDKSVLEIAQEMYSYADATTMSAKKDGLANIGGFLAMNDDELSMHASNMLILTEGFPTYGGLAGRDLEAIAQGLREVVDEDYLRYRVRSVEYLADKLEAGGVPLILPAGGHAVYLDAGGFLPNIRPEEFPGQVLANELYLEGGVRGVEIGSVMFGKRDPDTGKHVAPPMELVRLAIPRRVYTQSHVDYVAEVVLAVFARRESLRGLEMTYEAPFLRHFTARFRPLAQTVAR</sequence>
<comment type="cofactor">
    <cofactor evidence="1 5">
        <name>pyridoxal 5'-phosphate</name>
        <dbReference type="ChEBI" id="CHEBI:597326"/>
    </cofactor>
</comment>
<dbReference type="GO" id="GO:0016830">
    <property type="term" value="F:carbon-carbon lyase activity"/>
    <property type="evidence" value="ECO:0007669"/>
    <property type="project" value="InterPro"/>
</dbReference>
<reference evidence="7" key="1">
    <citation type="submission" date="2020-04" db="EMBL/GenBank/DDBJ databases">
        <authorList>
            <person name="Zhang T."/>
        </authorList>
    </citation>
    <scope>NUCLEOTIDE SEQUENCE</scope>
    <source>
        <strain evidence="7">HKST-UBA02</strain>
    </source>
</reference>
<keyword evidence="3 5" id="KW-0663">Pyridoxal phosphate</keyword>
<dbReference type="InterPro" id="IPR011166">
    <property type="entry name" value="Beta-eliminating_lyase"/>
</dbReference>
<dbReference type="Gene3D" id="3.90.1150.10">
    <property type="entry name" value="Aspartate Aminotransferase, domain 1"/>
    <property type="match status" value="1"/>
</dbReference>
<dbReference type="PANTHER" id="PTHR32325">
    <property type="entry name" value="BETA-ELIMINATING LYASE-LIKE PROTEIN-RELATED"/>
    <property type="match status" value="1"/>
</dbReference>
<dbReference type="Gene3D" id="3.40.640.10">
    <property type="entry name" value="Type I PLP-dependent aspartate aminotransferase-like (Major domain)"/>
    <property type="match status" value="1"/>
</dbReference>
<feature type="domain" description="Aromatic amino acid beta-eliminating lyase/threonine aldolase" evidence="6">
    <location>
        <begin position="46"/>
        <end position="422"/>
    </location>
</feature>
<dbReference type="GO" id="GO:0009072">
    <property type="term" value="P:aromatic amino acid metabolic process"/>
    <property type="evidence" value="ECO:0007669"/>
    <property type="project" value="InterPro"/>
</dbReference>
<dbReference type="CDD" id="cd00617">
    <property type="entry name" value="Tnase_like"/>
    <property type="match status" value="1"/>
</dbReference>
<dbReference type="PROSITE" id="PS00853">
    <property type="entry name" value="BETA_ELIM_LYASE"/>
    <property type="match status" value="1"/>
</dbReference>